<reference evidence="9 10" key="1">
    <citation type="submission" date="2014-04" db="EMBL/GenBank/DDBJ databases">
        <title>The Genome Sequence of Thermoanaerobaculum aquaticum MP-01, The First Cultivated Group 23 Acidobacterium.</title>
        <authorList>
            <person name="Stamps B.W."/>
            <person name="Losey N.A."/>
            <person name="Lawson P.A."/>
            <person name="Stevenson B.S."/>
        </authorList>
    </citation>
    <scope>NUCLEOTIDE SEQUENCE [LARGE SCALE GENOMIC DNA]</scope>
    <source>
        <strain evidence="9 10">MP-01</strain>
    </source>
</reference>
<keyword evidence="10" id="KW-1185">Reference proteome</keyword>
<evidence type="ECO:0000256" key="6">
    <source>
        <dbReference type="ARBA" id="ARBA00023136"/>
    </source>
</evidence>
<dbReference type="Gene3D" id="1.20.1600.10">
    <property type="entry name" value="Outer membrane efflux proteins (OEP)"/>
    <property type="match status" value="1"/>
</dbReference>
<dbReference type="GO" id="GO:1990281">
    <property type="term" value="C:efflux pump complex"/>
    <property type="evidence" value="ECO:0007669"/>
    <property type="project" value="TreeGrafter"/>
</dbReference>
<evidence type="ECO:0000256" key="2">
    <source>
        <dbReference type="ARBA" id="ARBA00007613"/>
    </source>
</evidence>
<comment type="similarity">
    <text evidence="2">Belongs to the outer membrane factor (OMF) (TC 1.B.17) family.</text>
</comment>
<evidence type="ECO:0000256" key="1">
    <source>
        <dbReference type="ARBA" id="ARBA00004442"/>
    </source>
</evidence>
<keyword evidence="4" id="KW-1134">Transmembrane beta strand</keyword>
<dbReference type="GO" id="GO:0015562">
    <property type="term" value="F:efflux transmembrane transporter activity"/>
    <property type="evidence" value="ECO:0007669"/>
    <property type="project" value="InterPro"/>
</dbReference>
<evidence type="ECO:0000313" key="9">
    <source>
        <dbReference type="EMBL" id="KDA54677.1"/>
    </source>
</evidence>
<dbReference type="GO" id="GO:0009279">
    <property type="term" value="C:cell outer membrane"/>
    <property type="evidence" value="ECO:0007669"/>
    <property type="project" value="UniProtKB-SubCell"/>
</dbReference>
<dbReference type="AlphaFoldDB" id="A0A062XPY5"/>
<dbReference type="EMBL" id="JMFG01000005">
    <property type="protein sequence ID" value="KDA54677.1"/>
    <property type="molecule type" value="Genomic_DNA"/>
</dbReference>
<evidence type="ECO:0008006" key="11">
    <source>
        <dbReference type="Google" id="ProtNLM"/>
    </source>
</evidence>
<evidence type="ECO:0000256" key="5">
    <source>
        <dbReference type="ARBA" id="ARBA00022692"/>
    </source>
</evidence>
<accession>A0A062XPY5</accession>
<dbReference type="Proteomes" id="UP000027284">
    <property type="component" value="Unassembled WGS sequence"/>
</dbReference>
<dbReference type="PANTHER" id="PTHR30026:SF21">
    <property type="entry name" value="SLR1270 PROTEIN"/>
    <property type="match status" value="1"/>
</dbReference>
<keyword evidence="5" id="KW-0812">Transmembrane</keyword>
<keyword evidence="6" id="KW-0472">Membrane</keyword>
<sequence length="438" mass="47689">MLVCSLGLWASSTWARELSLEEAMRLARERQATVQAAKAEEEAAAQRVNQAKGFRLPSLRFDEVFIRTDSPAEAFALKLNQERFSFPTFMTTDPNRPKKLDTAISRFELQLPVYTGGELSSRIAQAQRFAESKTLARQWAERQAALAAAEAYVMLAQAQEYVALLQKARDTVAAHVALAKAYVDQGMLVEAEYLRAQVELSRLEDLLAQAKGQEEVAQANLAFRLGLEQTERFEIKPLALPAGPAGGLEEYLATAEARPDVRGAEAMVKAAELEAQVKKAAFLPKAGIVARADWVDDTLFGTHGDSTTVMAVVGANLFAGGSDRAAVAAARAEARAGSEQVRFARQGVALEVRQAYVEAQVAVARVATARKALQAAAEVERVTTERFRQGVVKMIDLLDADTARREAETRELVARAEAHLALLRLAVKAGREPESALQ</sequence>
<evidence type="ECO:0000256" key="8">
    <source>
        <dbReference type="SAM" id="Coils"/>
    </source>
</evidence>
<protein>
    <recommendedName>
        <fullName evidence="11">TolC family protein</fullName>
    </recommendedName>
</protein>
<feature type="coiled-coil region" evidence="8">
    <location>
        <begin position="193"/>
        <end position="220"/>
    </location>
</feature>
<proteinExistence type="inferred from homology"/>
<keyword evidence="3" id="KW-0813">Transport</keyword>
<evidence type="ECO:0000313" key="10">
    <source>
        <dbReference type="Proteomes" id="UP000027284"/>
    </source>
</evidence>
<dbReference type="InterPro" id="IPR051906">
    <property type="entry name" value="TolC-like"/>
</dbReference>
<keyword evidence="8" id="KW-0175">Coiled coil</keyword>
<comment type="caution">
    <text evidence="9">The sequence shown here is derived from an EMBL/GenBank/DDBJ whole genome shotgun (WGS) entry which is preliminary data.</text>
</comment>
<organism evidence="9 10">
    <name type="scientific">Thermoanaerobaculum aquaticum</name>
    <dbReference type="NCBI Taxonomy" id="1312852"/>
    <lineage>
        <taxon>Bacteria</taxon>
        <taxon>Pseudomonadati</taxon>
        <taxon>Acidobacteriota</taxon>
        <taxon>Thermoanaerobaculia</taxon>
        <taxon>Thermoanaerobaculales</taxon>
        <taxon>Thermoanaerobaculaceae</taxon>
        <taxon>Thermoanaerobaculum</taxon>
    </lineage>
</organism>
<name>A0A062XPY5_9BACT</name>
<dbReference type="PANTHER" id="PTHR30026">
    <property type="entry name" value="OUTER MEMBRANE PROTEIN TOLC"/>
    <property type="match status" value="1"/>
</dbReference>
<comment type="subcellular location">
    <subcellularLocation>
        <location evidence="1">Cell outer membrane</location>
    </subcellularLocation>
</comment>
<gene>
    <name evidence="9" type="ORF">EG19_09630</name>
</gene>
<evidence type="ECO:0000256" key="4">
    <source>
        <dbReference type="ARBA" id="ARBA00022452"/>
    </source>
</evidence>
<keyword evidence="7" id="KW-0998">Cell outer membrane</keyword>
<dbReference type="GO" id="GO:0015288">
    <property type="term" value="F:porin activity"/>
    <property type="evidence" value="ECO:0007669"/>
    <property type="project" value="TreeGrafter"/>
</dbReference>
<dbReference type="STRING" id="1312852.EG19_09630"/>
<evidence type="ECO:0000256" key="7">
    <source>
        <dbReference type="ARBA" id="ARBA00023237"/>
    </source>
</evidence>
<dbReference type="SUPFAM" id="SSF56954">
    <property type="entry name" value="Outer membrane efflux proteins (OEP)"/>
    <property type="match status" value="1"/>
</dbReference>
<dbReference type="Pfam" id="PF02321">
    <property type="entry name" value="OEP"/>
    <property type="match status" value="2"/>
</dbReference>
<evidence type="ECO:0000256" key="3">
    <source>
        <dbReference type="ARBA" id="ARBA00022448"/>
    </source>
</evidence>
<dbReference type="InterPro" id="IPR003423">
    <property type="entry name" value="OMP_efflux"/>
</dbReference>